<name>X1I4S7_9ZZZZ</name>
<accession>X1I4S7</accession>
<organism evidence="2">
    <name type="scientific">marine sediment metagenome</name>
    <dbReference type="NCBI Taxonomy" id="412755"/>
    <lineage>
        <taxon>unclassified sequences</taxon>
        <taxon>metagenomes</taxon>
        <taxon>ecological metagenomes</taxon>
    </lineage>
</organism>
<gene>
    <name evidence="2" type="ORF">S03H2_39930</name>
</gene>
<comment type="caution">
    <text evidence="2">The sequence shown here is derived from an EMBL/GenBank/DDBJ whole genome shotgun (WGS) entry which is preliminary data.</text>
</comment>
<evidence type="ECO:0008006" key="3">
    <source>
        <dbReference type="Google" id="ProtNLM"/>
    </source>
</evidence>
<sequence length="71" mass="8509">MVKRIVYCETCEREVELRRKNFDQKYHEILCFLIILTLGIGYLILKFAKKKNTCPHCETTFDLKNLPKNPF</sequence>
<dbReference type="AlphaFoldDB" id="X1I4S7"/>
<keyword evidence="1" id="KW-0812">Transmembrane</keyword>
<feature type="transmembrane region" description="Helical" evidence="1">
    <location>
        <begin position="26"/>
        <end position="45"/>
    </location>
</feature>
<keyword evidence="1" id="KW-1133">Transmembrane helix</keyword>
<dbReference type="EMBL" id="BARU01024720">
    <property type="protein sequence ID" value="GAH52543.1"/>
    <property type="molecule type" value="Genomic_DNA"/>
</dbReference>
<proteinExistence type="predicted"/>
<reference evidence="2" key="1">
    <citation type="journal article" date="2014" name="Front. Microbiol.">
        <title>High frequency of phylogenetically diverse reductive dehalogenase-homologous genes in deep subseafloor sedimentary metagenomes.</title>
        <authorList>
            <person name="Kawai M."/>
            <person name="Futagami T."/>
            <person name="Toyoda A."/>
            <person name="Takaki Y."/>
            <person name="Nishi S."/>
            <person name="Hori S."/>
            <person name="Arai W."/>
            <person name="Tsubouchi T."/>
            <person name="Morono Y."/>
            <person name="Uchiyama I."/>
            <person name="Ito T."/>
            <person name="Fujiyama A."/>
            <person name="Inagaki F."/>
            <person name="Takami H."/>
        </authorList>
    </citation>
    <scope>NUCLEOTIDE SEQUENCE</scope>
    <source>
        <strain evidence="2">Expedition CK06-06</strain>
    </source>
</reference>
<keyword evidence="1" id="KW-0472">Membrane</keyword>
<evidence type="ECO:0000313" key="2">
    <source>
        <dbReference type="EMBL" id="GAH52543.1"/>
    </source>
</evidence>
<protein>
    <recommendedName>
        <fullName evidence="3">LITAF domain-containing protein</fullName>
    </recommendedName>
</protein>
<evidence type="ECO:0000256" key="1">
    <source>
        <dbReference type="SAM" id="Phobius"/>
    </source>
</evidence>